<reference evidence="1" key="1">
    <citation type="submission" date="2022-05" db="EMBL/GenBank/DDBJ databases">
        <title>Draft genome sequence of Clostridium tertium strain CP3 isolated from Peru.</title>
        <authorList>
            <person name="Hurtado R."/>
            <person name="Lima L."/>
            <person name="Sousa T."/>
            <person name="Jaiswal A.K."/>
            <person name="Tiwari S."/>
            <person name="Maturrano L."/>
            <person name="Brenig B."/>
            <person name="Azevedo V."/>
        </authorList>
    </citation>
    <scope>NUCLEOTIDE SEQUENCE</scope>
    <source>
        <strain evidence="1">CP3</strain>
    </source>
</reference>
<organism evidence="1 2">
    <name type="scientific">Clostridium tertium</name>
    <dbReference type="NCBI Taxonomy" id="1559"/>
    <lineage>
        <taxon>Bacteria</taxon>
        <taxon>Bacillati</taxon>
        <taxon>Bacillota</taxon>
        <taxon>Clostridia</taxon>
        <taxon>Eubacteriales</taxon>
        <taxon>Clostridiaceae</taxon>
        <taxon>Clostridium</taxon>
    </lineage>
</organism>
<dbReference type="EMBL" id="JAMRYU010000003">
    <property type="protein sequence ID" value="MDC4239382.1"/>
    <property type="molecule type" value="Genomic_DNA"/>
</dbReference>
<sequence length="48" mass="5423">MNSKFHGASTLFSFSSMFKRALSYFISIYKFPLSNSLSNVYESTLSSV</sequence>
<comment type="caution">
    <text evidence="1">The sequence shown here is derived from an EMBL/GenBank/DDBJ whole genome shotgun (WGS) entry which is preliminary data.</text>
</comment>
<gene>
    <name evidence="1" type="ORF">NE398_04255</name>
</gene>
<proteinExistence type="predicted"/>
<evidence type="ECO:0000313" key="1">
    <source>
        <dbReference type="EMBL" id="MDC4239382.1"/>
    </source>
</evidence>
<dbReference type="RefSeq" id="WP_207654548.1">
    <property type="nucleotide sequence ID" value="NZ_OBJV01000006.1"/>
</dbReference>
<keyword evidence="2" id="KW-1185">Reference proteome</keyword>
<evidence type="ECO:0000313" key="2">
    <source>
        <dbReference type="Proteomes" id="UP001141183"/>
    </source>
</evidence>
<protein>
    <submittedName>
        <fullName evidence="1">Uncharacterized protein</fullName>
    </submittedName>
</protein>
<name>A0A9X3XLK5_9CLOT</name>
<dbReference type="Proteomes" id="UP001141183">
    <property type="component" value="Unassembled WGS sequence"/>
</dbReference>
<dbReference type="AlphaFoldDB" id="A0A9X3XLK5"/>
<accession>A0A9X3XLK5</accession>